<gene>
    <name evidence="3" type="ORF">SSDG_06997</name>
</gene>
<dbReference type="InterPro" id="IPR036291">
    <property type="entry name" value="NAD(P)-bd_dom_sf"/>
</dbReference>
<proteinExistence type="predicted"/>
<feature type="compositionally biased region" description="Basic and acidic residues" evidence="1">
    <location>
        <begin position="11"/>
        <end position="21"/>
    </location>
</feature>
<evidence type="ECO:0000313" key="3">
    <source>
        <dbReference type="EMBL" id="EFH31745.1"/>
    </source>
</evidence>
<dbReference type="Gene3D" id="3.40.50.720">
    <property type="entry name" value="NAD(P)-binding Rossmann-like Domain"/>
    <property type="match status" value="1"/>
</dbReference>
<dbReference type="Proteomes" id="UP000002805">
    <property type="component" value="Chromosome"/>
</dbReference>
<protein>
    <submittedName>
        <fullName evidence="3">Reductase</fullName>
    </submittedName>
</protein>
<sequence>MRGQGRMPHRGQNDTHRREKSGPQGAHRRPGVRHRPPCCHHGGGSGRVTGGRRCSSRSRTTVARGVRRGRVVIMRLLILGGTEFAGRAVTEAALARGWDVTVFHRGRHPAPKGAAVLLGDRLGDLDALAGGEWDAVVDTWSGAPSAVRRTARLLAGRVGRYVYISSCSVYVWPQPAGYDETAPLVDSSPDAVDVPYAEAKRGGELAVLDAFGEEHSLLVRSGLILGPWENIGRLPWWLGRIARGGDVLAPGPRENALQYIDVRDLAEWTLDAVAAGRSGPYNLVSEPGHTTMGELLDACVTVTGSTARLRWTEAETILAAGVEPWTDLPVWIPPTQEAYGALHAVNVDRFYGDGAAVPAGRGHGA</sequence>
<dbReference type="SUPFAM" id="SSF51735">
    <property type="entry name" value="NAD(P)-binding Rossmann-fold domains"/>
    <property type="match status" value="1"/>
</dbReference>
<dbReference type="PANTHER" id="PTHR43245:SF13">
    <property type="entry name" value="UDP-D-APIOSE_UDP-D-XYLOSE SYNTHASE 2"/>
    <property type="match status" value="1"/>
</dbReference>
<dbReference type="HOGENOM" id="CLU_061176_0_0_11"/>
<evidence type="ECO:0000313" key="4">
    <source>
        <dbReference type="Proteomes" id="UP000002805"/>
    </source>
</evidence>
<reference evidence="4" key="2">
    <citation type="submission" date="2009-10" db="EMBL/GenBank/DDBJ databases">
        <title>The genome sequence of Streptomyces pristinaespiralis strain ATCC 25486.</title>
        <authorList>
            <consortium name="The Broad Institute Genome Sequencing Platform"/>
            <consortium name="Broad Institute Microbial Sequencing Center"/>
            <person name="Fischbach M."/>
            <person name="Godfrey P."/>
            <person name="Ward D."/>
            <person name="Young S."/>
            <person name="Zeng Q."/>
            <person name="Koehrsen M."/>
            <person name="Alvarado L."/>
            <person name="Berlin A.M."/>
            <person name="Bochicchio J."/>
            <person name="Borenstein D."/>
            <person name="Chapman S.B."/>
            <person name="Chen Z."/>
            <person name="Engels R."/>
            <person name="Freedman E."/>
            <person name="Gellesch M."/>
            <person name="Goldberg J."/>
            <person name="Griggs A."/>
            <person name="Gujja S."/>
            <person name="Heilman E.R."/>
            <person name="Heiman D.I."/>
            <person name="Hepburn T.A."/>
            <person name="Howarth C."/>
            <person name="Jen D."/>
            <person name="Larson L."/>
            <person name="Lewis B."/>
            <person name="Mehta T."/>
            <person name="Park D."/>
            <person name="Pearson M."/>
            <person name="Richards J."/>
            <person name="Roberts A."/>
            <person name="Saif S."/>
            <person name="Shea T.D."/>
            <person name="Shenoy N."/>
            <person name="Sisk P."/>
            <person name="Stolte C."/>
            <person name="Sykes S.N."/>
            <person name="Thomson T."/>
            <person name="Walk T."/>
            <person name="White J."/>
            <person name="Yandava C."/>
            <person name="Straight P."/>
            <person name="Clardy J."/>
            <person name="Hung D."/>
            <person name="Kolter R."/>
            <person name="Mekalanos J."/>
            <person name="Walker S."/>
            <person name="Walsh C.T."/>
            <person name="Wieland-Brown L.C."/>
            <person name="Haas B."/>
            <person name="Nusbaum C."/>
            <person name="Birren B."/>
        </authorList>
    </citation>
    <scope>NUCLEOTIDE SEQUENCE [LARGE SCALE GENOMIC DNA]</scope>
    <source>
        <strain evidence="4">ATCC 25486 / DSM 40338 / CBS 914.69 / JCM 4507 / NBRC 13074 / NRRL 2958 / 5647</strain>
    </source>
</reference>
<dbReference type="InterPro" id="IPR050177">
    <property type="entry name" value="Lipid_A_modif_metabolic_enz"/>
</dbReference>
<feature type="compositionally biased region" description="Basic residues" evidence="1">
    <location>
        <begin position="26"/>
        <end position="38"/>
    </location>
</feature>
<dbReference type="EMBL" id="CM000950">
    <property type="protein sequence ID" value="EFH31745.1"/>
    <property type="molecule type" value="Genomic_DNA"/>
</dbReference>
<accession>D6X889</accession>
<evidence type="ECO:0000259" key="2">
    <source>
        <dbReference type="Pfam" id="PF01370"/>
    </source>
</evidence>
<dbReference type="InterPro" id="IPR001509">
    <property type="entry name" value="Epimerase_deHydtase"/>
</dbReference>
<dbReference type="PANTHER" id="PTHR43245">
    <property type="entry name" value="BIFUNCTIONAL POLYMYXIN RESISTANCE PROTEIN ARNA"/>
    <property type="match status" value="1"/>
</dbReference>
<feature type="compositionally biased region" description="Low complexity" evidence="1">
    <location>
        <begin position="51"/>
        <end position="61"/>
    </location>
</feature>
<dbReference type="AlphaFoldDB" id="D6X889"/>
<keyword evidence="4" id="KW-1185">Reference proteome</keyword>
<evidence type="ECO:0000256" key="1">
    <source>
        <dbReference type="SAM" id="MobiDB-lite"/>
    </source>
</evidence>
<feature type="region of interest" description="Disordered" evidence="1">
    <location>
        <begin position="1"/>
        <end position="61"/>
    </location>
</feature>
<reference evidence="4" key="1">
    <citation type="submission" date="2008-02" db="EMBL/GenBank/DDBJ databases">
        <authorList>
            <consortium name="The Broad Institute Genome Sequencing Platform"/>
            <person name="Fischbach M."/>
            <person name="Ward D."/>
            <person name="Young S."/>
            <person name="Jaffe D."/>
            <person name="Gnerre S."/>
            <person name="Berlin A."/>
            <person name="Heiman D."/>
            <person name="Hepburn T."/>
            <person name="Sykes S."/>
            <person name="Alvarado L."/>
            <person name="Kodira C.D."/>
            <person name="Straight P."/>
            <person name="Clardy J."/>
            <person name="Hung D."/>
            <person name="Kolter R."/>
            <person name="Mekalanos J."/>
            <person name="Walker S."/>
            <person name="Walsh C.T."/>
            <person name="Lander E."/>
            <person name="Galagan J."/>
            <person name="Nusbaum C."/>
            <person name="Birren B."/>
        </authorList>
    </citation>
    <scope>NUCLEOTIDE SEQUENCE [LARGE SCALE GENOMIC DNA]</scope>
    <source>
        <strain evidence="4">ATCC 25486 / DSM 40338 / CBS 914.69 / JCM 4507 / NBRC 13074 / NRRL 2958 / 5647</strain>
    </source>
</reference>
<dbReference type="eggNOG" id="COG0451">
    <property type="taxonomic scope" value="Bacteria"/>
</dbReference>
<dbReference type="Pfam" id="PF01370">
    <property type="entry name" value="Epimerase"/>
    <property type="match status" value="1"/>
</dbReference>
<name>D6X889_STRE2</name>
<organism evidence="3 4">
    <name type="scientific">Streptomyces pristinaespiralis (strain ATCC 25486 / DSM 40338 / CBS 914.69 / JCM 4507 / KCC S-0507 / NBRC 13074 / NRRL 2958 / 5647)</name>
    <dbReference type="NCBI Taxonomy" id="457429"/>
    <lineage>
        <taxon>Bacteria</taxon>
        <taxon>Bacillati</taxon>
        <taxon>Actinomycetota</taxon>
        <taxon>Actinomycetes</taxon>
        <taxon>Kitasatosporales</taxon>
        <taxon>Streptomycetaceae</taxon>
        <taxon>Streptomyces</taxon>
    </lineage>
</organism>
<feature type="domain" description="NAD-dependent epimerase/dehydratase" evidence="2">
    <location>
        <begin position="157"/>
        <end position="279"/>
    </location>
</feature>